<dbReference type="InterPro" id="IPR019428">
    <property type="entry name" value="7TM_GPCR_serpentine_rcpt_Str"/>
</dbReference>
<dbReference type="InterPro" id="IPR036084">
    <property type="entry name" value="Ser_inhib-like_sf"/>
</dbReference>
<protein>
    <submittedName>
        <fullName evidence="2">G protein-coupled receptor</fullName>
    </submittedName>
</protein>
<dbReference type="OrthoDB" id="9974421at2759"/>
<dbReference type="EnsemblMetazoa" id="PPA40848.1">
    <property type="protein sequence ID" value="PPA40848.1"/>
    <property type="gene ID" value="WBGene00279217"/>
</dbReference>
<dbReference type="Gene3D" id="2.10.25.10">
    <property type="entry name" value="Laminin"/>
    <property type="match status" value="1"/>
</dbReference>
<dbReference type="Pfam" id="PF10326">
    <property type="entry name" value="7TM_GPCR_Str"/>
    <property type="match status" value="3"/>
</dbReference>
<dbReference type="FunFam" id="3.40.50.1820:FF:001138">
    <property type="entry name" value="Lipase 1, putative"/>
    <property type="match status" value="1"/>
</dbReference>
<dbReference type="GO" id="GO:0006629">
    <property type="term" value="P:lipid metabolic process"/>
    <property type="evidence" value="ECO:0007669"/>
    <property type="project" value="InterPro"/>
</dbReference>
<gene>
    <name evidence="2" type="primary">WBGene00279217</name>
</gene>
<keyword evidence="3" id="KW-1185">Reference proteome</keyword>
<keyword evidence="1" id="KW-0646">Protease inhibitor</keyword>
<dbReference type="SUPFAM" id="SSF81321">
    <property type="entry name" value="Family A G protein-coupled receptor-like"/>
    <property type="match status" value="3"/>
</dbReference>
<dbReference type="GO" id="GO:0004867">
    <property type="term" value="F:serine-type endopeptidase inhibitor activity"/>
    <property type="evidence" value="ECO:0007669"/>
    <property type="project" value="UniProtKB-KW"/>
</dbReference>
<dbReference type="Pfam" id="PF04083">
    <property type="entry name" value="Abhydro_lipase"/>
    <property type="match status" value="1"/>
</dbReference>
<dbReference type="Gene3D" id="1.20.1070.10">
    <property type="entry name" value="Rhodopsin 7-helix transmembrane proteins"/>
    <property type="match status" value="1"/>
</dbReference>
<reference evidence="2" key="2">
    <citation type="submission" date="2022-06" db="UniProtKB">
        <authorList>
            <consortium name="EnsemblMetazoa"/>
        </authorList>
    </citation>
    <scope>IDENTIFICATION</scope>
    <source>
        <strain evidence="2">PS312</strain>
    </source>
</reference>
<accession>A0A8R1UWW5</accession>
<name>A0A2A6CP16_PRIPA</name>
<dbReference type="InterPro" id="IPR029058">
    <property type="entry name" value="AB_hydrolase_fold"/>
</dbReference>
<dbReference type="CDD" id="cd19941">
    <property type="entry name" value="TIL"/>
    <property type="match status" value="2"/>
</dbReference>
<organism evidence="2 3">
    <name type="scientific">Pristionchus pacificus</name>
    <name type="common">Parasitic nematode worm</name>
    <dbReference type="NCBI Taxonomy" id="54126"/>
    <lineage>
        <taxon>Eukaryota</taxon>
        <taxon>Metazoa</taxon>
        <taxon>Ecdysozoa</taxon>
        <taxon>Nematoda</taxon>
        <taxon>Chromadorea</taxon>
        <taxon>Rhabditida</taxon>
        <taxon>Rhabditina</taxon>
        <taxon>Diplogasteromorpha</taxon>
        <taxon>Diplogasteroidea</taxon>
        <taxon>Neodiplogasteridae</taxon>
        <taxon>Pristionchus</taxon>
    </lineage>
</organism>
<dbReference type="PANTHER" id="PTHR45907">
    <property type="entry name" value="SERPENTINE RECEPTOR, CLASS J"/>
    <property type="match status" value="1"/>
</dbReference>
<dbReference type="InterPro" id="IPR006693">
    <property type="entry name" value="AB_hydrolase_lipase"/>
</dbReference>
<dbReference type="Gene3D" id="3.40.50.1820">
    <property type="entry name" value="alpha/beta hydrolase"/>
    <property type="match status" value="2"/>
</dbReference>
<evidence type="ECO:0000313" key="3">
    <source>
        <dbReference type="Proteomes" id="UP000005239"/>
    </source>
</evidence>
<dbReference type="PANTHER" id="PTHR45907:SF16">
    <property type="entry name" value="SERPENTINE RECEPTOR, CLASS J"/>
    <property type="match status" value="1"/>
</dbReference>
<evidence type="ECO:0000313" key="2">
    <source>
        <dbReference type="EnsemblMetazoa" id="PPA40848.1"/>
    </source>
</evidence>
<sequence length="1770" mass="198740">MELGSDTSFTLRRRARTRGEKINSVTEALIHAFSARICNRLAMKNPMTDKQPSVIPSSCDIGEVLDPCPGSCNEPECGDGEDFWCARLTNCGPTECVCDRSQGYAKDTVSGKCVKREHCPECICNRGQGYAKDTVSAKCVKREQCPSTKPKFAKTPRIRRTAALVSWKSFLLAAQSNARVTTIANFLLIVQYIVLPIKLLRHVPRLNVTVYAKSFSEVFLSSVAIRIAQIIPVALNACAATACLVGTTCVETNGVARCVPPPNNGSNKCRIANEEWRECSGCEASCENKQPFCVRMCQPARCQCRQGFFRNQQGQCVTENDCDVAAMNNSPRFRRSSITCANVRCAGDPMDNSFANFAHVIEIIEIVNSVAGIILNFLLLYAIVRFSRPSLGTYRYLLTIFTLLDFYLVVIHVLVHPRVLRVDNIHTIVSDTIFDAQWVTAFWVGCQSLPFTLLGIHFLYRYWSVRRPHLIPLFSNKYFVALLVFITLGGLASWHLLCAHAMDGHDTSVALSIMVAEYERKYGKRIVNSWILMDQWRDNQYDWNLIAITLIMDIQMTISLSVSCAFAVLTFSHIKNSYKMSVQMSELQRKLLVTLCAQSAVPILCVYWPYVFAINGSFLNIPGNLLHDLCAPVLTFFPVWDPVIVILLFNDYRNGLLHIVRKPPPVGPSTMQVTTTYANTTSIAPSSVTPCIHNVWFSSSSHIVLGENILIQMSSTIIPSYFPLISDPFHSIFYGVTSTISILANLLLVYAIFTTKCKEIGNYRYLLLCFALCDIVTSTMHFVALPIIHMTSSGYFFFPRNDGIFRTEGGKLATAITFIYVSSYYQTFLILSYHFIYRARRLAIDRPIFYGCHPLYWFLLGASVNIVYIAIFLRASYTNMAPDYSRLTAPGALIDLYNINLSDPDVGFFHITWKRQNLTTGDMEWYTPTILAMSISGMLTISTGVVIGISIAFIAQSIKSPALAAKTRKMQQLLFKALLIQTGVPLIFGYVPLSFIICLPLIGIDGGAIGTILIMITMDALIVIFFIPRFRVAVLNSLSMLPEFSLTRTTAIMDDAAAMRSLLILLVVVTVFAQDVEDTMTPTEIIAHWGYPAESHGIVTDDGYNITMVRIPHGRYSRGNSSCHRPPVLLVHGILADSSEWILNPPESSPGMILADAGFDVFMLNVRGTRYSQKHVNLTIDDRDFWKYTVDDMAKFDAPAAIDRVLSLNGAQSLYYIGHSQGTMISFLMLAERSEYNRKAYKTNLGPHEIGLNIPWLLTRMGRFLCTPFTSYEMCKDFLFLLAGPPAKTFNWTRMPVYLSHVLISTSTWNTAIRNSVYHFDVSPEENMRRYGQVTAPLYDYSKIDTDVYLFWSRNDWLTSPEEIEKWLIPQMRPGVIKGTFEIADYNHVDYAVATDVGEQTVLFVAKLQIISTVYPSYFFLISEPFHSIFFGVIIKVSVFANLLLIYSIFAAKCNEMGHRYLLLCFALFDIITSAMHYVALPKIHMTPSGYWFIPRNDGIFRTEGGKLEIAITFAYVASYYPAFLILSFHFESFHVRFVGADSLDCIGHWCEYRLPFAHFYVLRVRSWHQNTADLWFQATSSNCITNCITDPDVGFFHITWKHLNFSTGEMEWHMPTIIAMGGSSLHTVGTGAVIGISIAVINRSMISPDLTSNTRKMQQQLFRALLIQTGAPLLFAYVPLSVIISLPLTGIDGGAFGTVLIMITAVFPLMDAVIIIHSIPRFRAAARRLLRLTKLRISLTFEDNGQAVRSISEGSTVQSVRRAPVANTN</sequence>
<keyword evidence="1" id="KW-0722">Serine protease inhibitor</keyword>
<dbReference type="SUPFAM" id="SSF53474">
    <property type="entry name" value="alpha/beta-Hydrolases"/>
    <property type="match status" value="1"/>
</dbReference>
<dbReference type="Pfam" id="PF01826">
    <property type="entry name" value="TIL"/>
    <property type="match status" value="1"/>
</dbReference>
<dbReference type="SUPFAM" id="SSF57567">
    <property type="entry name" value="Serine protease inhibitors"/>
    <property type="match status" value="1"/>
</dbReference>
<dbReference type="InterPro" id="IPR002919">
    <property type="entry name" value="TIL_dom"/>
</dbReference>
<reference evidence="3" key="1">
    <citation type="journal article" date="2008" name="Nat. Genet.">
        <title>The Pristionchus pacificus genome provides a unique perspective on nematode lifestyle and parasitism.</title>
        <authorList>
            <person name="Dieterich C."/>
            <person name="Clifton S.W."/>
            <person name="Schuster L.N."/>
            <person name="Chinwalla A."/>
            <person name="Delehaunty K."/>
            <person name="Dinkelacker I."/>
            <person name="Fulton L."/>
            <person name="Fulton R."/>
            <person name="Godfrey J."/>
            <person name="Minx P."/>
            <person name="Mitreva M."/>
            <person name="Roeseler W."/>
            <person name="Tian H."/>
            <person name="Witte H."/>
            <person name="Yang S.P."/>
            <person name="Wilson R.K."/>
            <person name="Sommer R.J."/>
        </authorList>
    </citation>
    <scope>NUCLEOTIDE SEQUENCE [LARGE SCALE GENOMIC DNA]</scope>
    <source>
        <strain evidence="3">PS312</strain>
    </source>
</reference>
<dbReference type="Proteomes" id="UP000005239">
    <property type="component" value="Unassembled WGS sequence"/>
</dbReference>
<dbReference type="InterPro" id="IPR019423">
    <property type="entry name" value="7TM_GPCR_serpentine_rcpt_Srj"/>
</dbReference>
<evidence type="ECO:0000256" key="1">
    <source>
        <dbReference type="ARBA" id="ARBA00022900"/>
    </source>
</evidence>
<proteinExistence type="predicted"/>
<accession>A0A2A6CP16</accession>